<gene>
    <name evidence="10" type="ORF">F8388_025757</name>
    <name evidence="9" type="ORF">G4B88_023195</name>
</gene>
<feature type="non-terminal residue" evidence="9">
    <location>
        <position position="1"/>
    </location>
</feature>
<keyword evidence="4" id="KW-0732">Signal</keyword>
<accession>A0A7J6EH08</accession>
<name>A0A7J6EH08_CANSA</name>
<organism evidence="9 12">
    <name type="scientific">Cannabis sativa</name>
    <name type="common">Hemp</name>
    <name type="synonym">Marijuana</name>
    <dbReference type="NCBI Taxonomy" id="3483"/>
    <lineage>
        <taxon>Eukaryota</taxon>
        <taxon>Viridiplantae</taxon>
        <taxon>Streptophyta</taxon>
        <taxon>Embryophyta</taxon>
        <taxon>Tracheophyta</taxon>
        <taxon>Spermatophyta</taxon>
        <taxon>Magnoliopsida</taxon>
        <taxon>eudicotyledons</taxon>
        <taxon>Gunneridae</taxon>
        <taxon>Pentapetalae</taxon>
        <taxon>rosids</taxon>
        <taxon>fabids</taxon>
        <taxon>Rosales</taxon>
        <taxon>Cannabaceae</taxon>
        <taxon>Cannabis</taxon>
    </lineage>
</organism>
<evidence type="ECO:0000256" key="2">
    <source>
        <dbReference type="ARBA" id="ARBA00022475"/>
    </source>
</evidence>
<sequence length="321" mass="36064">LDLSSNDFIGEIPPQLGNLSSLHFLHLSSNDLIGEIPPQLGNLSSLHFLHLSSNYLSGRIPPQLGNLSSLHFLDLSYNNHGLIITNLDWVSTLSSLRHLDLSYTDLSKVKNVFQPIIGNKLPHLTKLTLQSCRLHEISSPSFHSHVNSSKSLSILDLSDNYFLSIHTFQWLFSSMPNLVHLDFSGNSLGIIPNGFGATMVSLTYLDLNHNQLENSIPNDFGNLTVLEHLDLRYNNLNGEIPKSIWNICTLRSFYANYNNLSGALLDLSELSFRSCAHYSLEYLELRSNQMTKMFVNVTPFSSLKELRLQSNDLQGKIPQSI</sequence>
<keyword evidence="5" id="KW-0677">Repeat</keyword>
<keyword evidence="6" id="KW-0472">Membrane</keyword>
<comment type="subcellular location">
    <subcellularLocation>
        <location evidence="1">Cell membrane</location>
    </subcellularLocation>
</comment>
<evidence type="ECO:0000256" key="6">
    <source>
        <dbReference type="ARBA" id="ARBA00023136"/>
    </source>
</evidence>
<evidence type="ECO:0000313" key="10">
    <source>
        <dbReference type="EMBL" id="KAF4367339.1"/>
    </source>
</evidence>
<dbReference type="PANTHER" id="PTHR48060:SF21">
    <property type="entry name" value="L DOMAIN-LIKE PROTEIN"/>
    <property type="match status" value="1"/>
</dbReference>
<dbReference type="Pfam" id="PF00560">
    <property type="entry name" value="LRR_1"/>
    <property type="match status" value="3"/>
</dbReference>
<evidence type="ECO:0000256" key="7">
    <source>
        <dbReference type="ARBA" id="ARBA00023180"/>
    </source>
</evidence>
<dbReference type="GO" id="GO:0005886">
    <property type="term" value="C:plasma membrane"/>
    <property type="evidence" value="ECO:0007669"/>
    <property type="project" value="UniProtKB-SubCell"/>
</dbReference>
<evidence type="ECO:0000313" key="12">
    <source>
        <dbReference type="Proteomes" id="UP000583929"/>
    </source>
</evidence>
<dbReference type="InterPro" id="IPR053211">
    <property type="entry name" value="DNA_repair-toleration"/>
</dbReference>
<dbReference type="EMBL" id="JAATIQ010000401">
    <property type="protein sequence ID" value="KAF4357737.1"/>
    <property type="molecule type" value="Genomic_DNA"/>
</dbReference>
<dbReference type="Proteomes" id="UP000583929">
    <property type="component" value="Unassembled WGS sequence"/>
</dbReference>
<dbReference type="Proteomes" id="UP000525078">
    <property type="component" value="Unassembled WGS sequence"/>
</dbReference>
<dbReference type="SMART" id="SM00369">
    <property type="entry name" value="LRR_TYP"/>
    <property type="match status" value="7"/>
</dbReference>
<keyword evidence="12" id="KW-1185">Reference proteome</keyword>
<dbReference type="EMBL" id="JAATIP010000143">
    <property type="protein sequence ID" value="KAF4367339.1"/>
    <property type="molecule type" value="Genomic_DNA"/>
</dbReference>
<evidence type="ECO:0000256" key="1">
    <source>
        <dbReference type="ARBA" id="ARBA00004236"/>
    </source>
</evidence>
<dbReference type="AlphaFoldDB" id="A0A7J6EH08"/>
<keyword evidence="2" id="KW-1003">Cell membrane</keyword>
<proteinExistence type="predicted"/>
<evidence type="ECO:0000259" key="8">
    <source>
        <dbReference type="Pfam" id="PF23598"/>
    </source>
</evidence>
<comment type="caution">
    <text evidence="9">The sequence shown here is derived from an EMBL/GenBank/DDBJ whole genome shotgun (WGS) entry which is preliminary data.</text>
</comment>
<dbReference type="InterPro" id="IPR055414">
    <property type="entry name" value="LRR_R13L4/SHOC2-like"/>
</dbReference>
<dbReference type="InterPro" id="IPR001611">
    <property type="entry name" value="Leu-rich_rpt"/>
</dbReference>
<dbReference type="InterPro" id="IPR003591">
    <property type="entry name" value="Leu-rich_rpt_typical-subtyp"/>
</dbReference>
<reference evidence="11 12" key="1">
    <citation type="journal article" date="2020" name="bioRxiv">
        <title>Sequence and annotation of 42 cannabis genomes reveals extensive copy number variation in cannabinoid synthesis and pathogen resistance genes.</title>
        <authorList>
            <person name="Mckernan K.J."/>
            <person name="Helbert Y."/>
            <person name="Kane L.T."/>
            <person name="Ebling H."/>
            <person name="Zhang L."/>
            <person name="Liu B."/>
            <person name="Eaton Z."/>
            <person name="Mclaughlin S."/>
            <person name="Kingan S."/>
            <person name="Baybayan P."/>
            <person name="Concepcion G."/>
            <person name="Jordan M."/>
            <person name="Riva A."/>
            <person name="Barbazuk W."/>
            <person name="Harkins T."/>
        </authorList>
    </citation>
    <scope>NUCLEOTIDE SEQUENCE [LARGE SCALE GENOMIC DNA]</scope>
    <source>
        <strain evidence="11 12">cv. Jamaican Lion 4</strain>
        <strain evidence="9">Father</strain>
        <strain evidence="10">Mother</strain>
        <tissue evidence="9">Leaf</tissue>
    </source>
</reference>
<evidence type="ECO:0000313" key="11">
    <source>
        <dbReference type="Proteomes" id="UP000525078"/>
    </source>
</evidence>
<keyword evidence="3" id="KW-0433">Leucine-rich repeat</keyword>
<feature type="domain" description="Disease resistance R13L4/SHOC-2-like LRR" evidence="8">
    <location>
        <begin position="8"/>
        <end position="183"/>
    </location>
</feature>
<dbReference type="PROSITE" id="PS51450">
    <property type="entry name" value="LRR"/>
    <property type="match status" value="1"/>
</dbReference>
<dbReference type="InterPro" id="IPR032675">
    <property type="entry name" value="LRR_dom_sf"/>
</dbReference>
<evidence type="ECO:0000256" key="4">
    <source>
        <dbReference type="ARBA" id="ARBA00022729"/>
    </source>
</evidence>
<dbReference type="PANTHER" id="PTHR48060">
    <property type="entry name" value="DNA DAMAGE-REPAIR/TOLERATION PROTEIN DRT100"/>
    <property type="match status" value="1"/>
</dbReference>
<evidence type="ECO:0000256" key="3">
    <source>
        <dbReference type="ARBA" id="ARBA00022614"/>
    </source>
</evidence>
<dbReference type="FunFam" id="3.80.10.10:FF:000383">
    <property type="entry name" value="Leucine-rich repeat receptor protein kinase EMS1"/>
    <property type="match status" value="1"/>
</dbReference>
<dbReference type="FunFam" id="3.80.10.10:FF:000041">
    <property type="entry name" value="LRR receptor-like serine/threonine-protein kinase ERECTA"/>
    <property type="match status" value="1"/>
</dbReference>
<dbReference type="SUPFAM" id="SSF52047">
    <property type="entry name" value="RNI-like"/>
    <property type="match status" value="1"/>
</dbReference>
<dbReference type="Gene3D" id="3.80.10.10">
    <property type="entry name" value="Ribonuclease Inhibitor"/>
    <property type="match status" value="4"/>
</dbReference>
<evidence type="ECO:0000256" key="5">
    <source>
        <dbReference type="ARBA" id="ARBA00022737"/>
    </source>
</evidence>
<protein>
    <recommendedName>
        <fullName evidence="8">Disease resistance R13L4/SHOC-2-like LRR domain-containing protein</fullName>
    </recommendedName>
</protein>
<dbReference type="Pfam" id="PF23598">
    <property type="entry name" value="LRR_14"/>
    <property type="match status" value="1"/>
</dbReference>
<evidence type="ECO:0000313" key="9">
    <source>
        <dbReference type="EMBL" id="KAF4357737.1"/>
    </source>
</evidence>
<keyword evidence="7" id="KW-0325">Glycoprotein</keyword>